<dbReference type="Pfam" id="PF01073">
    <property type="entry name" value="3Beta_HSD"/>
    <property type="match status" value="1"/>
</dbReference>
<dbReference type="SUPFAM" id="SSF51735">
    <property type="entry name" value="NAD(P)-binding Rossmann-fold domains"/>
    <property type="match status" value="1"/>
</dbReference>
<evidence type="ECO:0000313" key="4">
    <source>
        <dbReference type="EMBL" id="KAK4278651.1"/>
    </source>
</evidence>
<dbReference type="Proteomes" id="UP001293593">
    <property type="component" value="Unassembled WGS sequence"/>
</dbReference>
<evidence type="ECO:0000313" key="5">
    <source>
        <dbReference type="Proteomes" id="UP001293593"/>
    </source>
</evidence>
<evidence type="ECO:0000256" key="2">
    <source>
        <dbReference type="ARBA" id="ARBA00023002"/>
    </source>
</evidence>
<reference evidence="4" key="1">
    <citation type="submission" date="2023-10" db="EMBL/GenBank/DDBJ databases">
        <title>Chromosome-level genome of the transformable northern wattle, Acacia crassicarpa.</title>
        <authorList>
            <person name="Massaro I."/>
            <person name="Sinha N.R."/>
            <person name="Poethig S."/>
            <person name="Leichty A.R."/>
        </authorList>
    </citation>
    <scope>NUCLEOTIDE SEQUENCE</scope>
    <source>
        <strain evidence="4">Acra3RX</strain>
        <tissue evidence="4">Leaf</tissue>
    </source>
</reference>
<feature type="domain" description="3-beta hydroxysteroid dehydrogenase/isomerase" evidence="3">
    <location>
        <begin position="15"/>
        <end position="73"/>
    </location>
</feature>
<proteinExistence type="predicted"/>
<dbReference type="Gene3D" id="3.40.50.720">
    <property type="entry name" value="NAD(P)-binding Rossmann-like Domain"/>
    <property type="match status" value="1"/>
</dbReference>
<comment type="caution">
    <text evidence="4">The sequence shown here is derived from an EMBL/GenBank/DDBJ whole genome shotgun (WGS) entry which is preliminary data.</text>
</comment>
<evidence type="ECO:0000259" key="3">
    <source>
        <dbReference type="Pfam" id="PF01073"/>
    </source>
</evidence>
<dbReference type="InterPro" id="IPR050425">
    <property type="entry name" value="NAD(P)_dehydrat-like"/>
</dbReference>
<keyword evidence="1" id="KW-0521">NADP</keyword>
<dbReference type="AlphaFoldDB" id="A0AAE1MWV0"/>
<evidence type="ECO:0000256" key="1">
    <source>
        <dbReference type="ARBA" id="ARBA00022857"/>
    </source>
</evidence>
<gene>
    <name evidence="4" type="ORF">QN277_016472</name>
</gene>
<keyword evidence="2" id="KW-0560">Oxidoreductase</keyword>
<dbReference type="PANTHER" id="PTHR10366">
    <property type="entry name" value="NAD DEPENDENT EPIMERASE/DEHYDRATASE"/>
    <property type="match status" value="1"/>
</dbReference>
<keyword evidence="5" id="KW-1185">Reference proteome</keyword>
<dbReference type="PANTHER" id="PTHR10366:SF852">
    <property type="entry name" value="CINNAMOYL-COA REDUCTASE CAD2"/>
    <property type="match status" value="1"/>
</dbReference>
<dbReference type="EMBL" id="JAWXYG010000003">
    <property type="protein sequence ID" value="KAK4278651.1"/>
    <property type="molecule type" value="Genomic_DNA"/>
</dbReference>
<organism evidence="4 5">
    <name type="scientific">Acacia crassicarpa</name>
    <name type="common">northern wattle</name>
    <dbReference type="NCBI Taxonomy" id="499986"/>
    <lineage>
        <taxon>Eukaryota</taxon>
        <taxon>Viridiplantae</taxon>
        <taxon>Streptophyta</taxon>
        <taxon>Embryophyta</taxon>
        <taxon>Tracheophyta</taxon>
        <taxon>Spermatophyta</taxon>
        <taxon>Magnoliopsida</taxon>
        <taxon>eudicotyledons</taxon>
        <taxon>Gunneridae</taxon>
        <taxon>Pentapetalae</taxon>
        <taxon>rosids</taxon>
        <taxon>fabids</taxon>
        <taxon>Fabales</taxon>
        <taxon>Fabaceae</taxon>
        <taxon>Caesalpinioideae</taxon>
        <taxon>mimosoid clade</taxon>
        <taxon>Acacieae</taxon>
        <taxon>Acacia</taxon>
    </lineage>
</organism>
<accession>A0AAE1MWV0</accession>
<dbReference type="InterPro" id="IPR002225">
    <property type="entry name" value="3Beta_OHSteriod_DH/Estase"/>
</dbReference>
<dbReference type="GO" id="GO:0016616">
    <property type="term" value="F:oxidoreductase activity, acting on the CH-OH group of donors, NAD or NADP as acceptor"/>
    <property type="evidence" value="ECO:0007669"/>
    <property type="project" value="InterPro"/>
</dbReference>
<dbReference type="GO" id="GO:0006694">
    <property type="term" value="P:steroid biosynthetic process"/>
    <property type="evidence" value="ECO:0007669"/>
    <property type="project" value="InterPro"/>
</dbReference>
<dbReference type="InterPro" id="IPR036291">
    <property type="entry name" value="NAD(P)-bd_dom_sf"/>
</dbReference>
<name>A0AAE1MWV0_9FABA</name>
<protein>
    <recommendedName>
        <fullName evidence="3">3-beta hydroxysteroid dehydrogenase/isomerase domain-containing protein</fullName>
    </recommendedName>
</protein>
<sequence length="77" mass="8444">MIHLFKLDGTKERLRLIKADLQEEGSFDQAVEGCEGVFHTASSCYFDPIDPQTELIDPAVKGSLNVLKSCSKSASVK</sequence>